<dbReference type="OrthoDB" id="7658988at2"/>
<comment type="caution">
    <text evidence="1">The sequence shown here is derived from an EMBL/GenBank/DDBJ whole genome shotgun (WGS) entry which is preliminary data.</text>
</comment>
<evidence type="ECO:0000313" key="1">
    <source>
        <dbReference type="EMBL" id="TDE35117.1"/>
    </source>
</evidence>
<keyword evidence="2" id="KW-1185">Reference proteome</keyword>
<sequence length="77" mass="8657">MAAFDALPPDLRRWLACAHLPWSARSAFRIWQRALRSTKGDRDLALAALRAAEDRTLARDSRRIWGGDYPAPATPPD</sequence>
<proteinExistence type="predicted"/>
<dbReference type="EMBL" id="SMFP01000015">
    <property type="protein sequence ID" value="TDE35117.1"/>
    <property type="molecule type" value="Genomic_DNA"/>
</dbReference>
<dbReference type="Proteomes" id="UP000294662">
    <property type="component" value="Unassembled WGS sequence"/>
</dbReference>
<accession>A0A4R5EL03</accession>
<name>A0A4R5EL03_9RHOB</name>
<reference evidence="1 2" key="1">
    <citation type="submission" date="2019-03" db="EMBL/GenBank/DDBJ databases">
        <authorList>
            <person name="Zhang S."/>
        </authorList>
    </citation>
    <scope>NUCLEOTIDE SEQUENCE [LARGE SCALE GENOMIC DNA]</scope>
    <source>
        <strain evidence="1 2">S4J41</strain>
    </source>
</reference>
<evidence type="ECO:0000313" key="2">
    <source>
        <dbReference type="Proteomes" id="UP000294662"/>
    </source>
</evidence>
<dbReference type="Pfam" id="PF20135">
    <property type="entry name" value="DUF6525"/>
    <property type="match status" value="1"/>
</dbReference>
<protein>
    <submittedName>
        <fullName evidence="1">Uncharacterized protein</fullName>
    </submittedName>
</protein>
<dbReference type="InterPro" id="IPR045386">
    <property type="entry name" value="DUF6525"/>
</dbReference>
<gene>
    <name evidence="1" type="ORF">E1B25_18275</name>
</gene>
<organism evidence="1 2">
    <name type="scientific">Antarcticimicrobium sediminis</name>
    <dbReference type="NCBI Taxonomy" id="2546227"/>
    <lineage>
        <taxon>Bacteria</taxon>
        <taxon>Pseudomonadati</taxon>
        <taxon>Pseudomonadota</taxon>
        <taxon>Alphaproteobacteria</taxon>
        <taxon>Rhodobacterales</taxon>
        <taxon>Paracoccaceae</taxon>
        <taxon>Antarcticimicrobium</taxon>
    </lineage>
</organism>
<dbReference type="AlphaFoldDB" id="A0A4R5EL03"/>